<accession>A0A7J6I106</accession>
<evidence type="ECO:0000313" key="2">
    <source>
        <dbReference type="Proteomes" id="UP000583929"/>
    </source>
</evidence>
<dbReference type="InterPro" id="IPR021325">
    <property type="entry name" value="CCB2/CCB4"/>
</dbReference>
<evidence type="ECO:0000313" key="1">
    <source>
        <dbReference type="EMBL" id="KAF4400779.1"/>
    </source>
</evidence>
<dbReference type="Proteomes" id="UP000583929">
    <property type="component" value="Unassembled WGS sequence"/>
</dbReference>
<gene>
    <name evidence="1" type="ORF">G4B88_001334</name>
</gene>
<comment type="caution">
    <text evidence="1">The sequence shown here is derived from an EMBL/GenBank/DDBJ whole genome shotgun (WGS) entry which is preliminary data.</text>
</comment>
<dbReference type="EMBL" id="JAATIQ010000015">
    <property type="protein sequence ID" value="KAF4400779.1"/>
    <property type="molecule type" value="Genomic_DNA"/>
</dbReference>
<name>A0A7J6I106_CANSA</name>
<dbReference type="PANTHER" id="PTHR36403:SF1">
    <property type="entry name" value="PROTEIN COFACTOR ASSEMBLY OF COMPLEX C SUBUNIT B CCB2, CHLOROPLASTIC"/>
    <property type="match status" value="1"/>
</dbReference>
<dbReference type="InterPro" id="IPR044970">
    <property type="entry name" value="CCB2"/>
</dbReference>
<protein>
    <recommendedName>
        <fullName evidence="3">Protein COFACTOR ASSEMBLY OF COMPLEX C SUBUNIT B CCB2, chloroplastic</fullName>
    </recommendedName>
</protein>
<sequence length="388" mass="43449">MSTSFVPFGPLIQLKIPSQFRTNNNVRKSLSVSARLDDNSRSTLDNSQVNLSVLRFTFGIPGLDESYLPRWIGYGFGSLILLNHFAGSNSVTDITPAQLRTEALGLSLAAFSIVLPYLGKFLKGATPMDQTTIPDGSEQIFVMSEDVSDTQKEDLAWATYVLLRNTNTIAVLTSIQGELCVRGYWNTPIGMSKTKTNLLDWFTQQIEKIGISDLKDTLYFPQISESELWEMLPKGTRSLLVQPVTQVPGQSNEMMQINDGFILLASTISYAYSEKDRAWIGALAIKVGGKSVYIAYSFSREILILPKARDSIFNKLLTNTTFNDQRAYTVDAFWNCKPEELELTKKISNMIKMVPGLDIAGSEAFRMKSSQKYRVLQKFLQAVHQVLQ</sequence>
<reference evidence="1 2" key="1">
    <citation type="journal article" date="2020" name="bioRxiv">
        <title>Sequence and annotation of 42 cannabis genomes reveals extensive copy number variation in cannabinoid synthesis and pathogen resistance genes.</title>
        <authorList>
            <person name="Mckernan K.J."/>
            <person name="Helbert Y."/>
            <person name="Kane L.T."/>
            <person name="Ebling H."/>
            <person name="Zhang L."/>
            <person name="Liu B."/>
            <person name="Eaton Z."/>
            <person name="Mclaughlin S."/>
            <person name="Kingan S."/>
            <person name="Baybayan P."/>
            <person name="Concepcion G."/>
            <person name="Jordan M."/>
            <person name="Riva A."/>
            <person name="Barbazuk W."/>
            <person name="Harkins T."/>
        </authorList>
    </citation>
    <scope>NUCLEOTIDE SEQUENCE [LARGE SCALE GENOMIC DNA]</scope>
    <source>
        <strain evidence="2">cv. Jamaican Lion 4</strain>
        <tissue evidence="1">Leaf</tissue>
    </source>
</reference>
<dbReference type="PANTHER" id="PTHR36403">
    <property type="entry name" value="PROTEIN COFACTOR ASSEMBLY OF COMPLEX C SUBUNIT B CCB2, CHLOROPLASTIC"/>
    <property type="match status" value="1"/>
</dbReference>
<dbReference type="AlphaFoldDB" id="A0A7J6I106"/>
<keyword evidence="2" id="KW-1185">Reference proteome</keyword>
<evidence type="ECO:0008006" key="3">
    <source>
        <dbReference type="Google" id="ProtNLM"/>
    </source>
</evidence>
<dbReference type="GO" id="GO:0010190">
    <property type="term" value="P:cytochrome b6f complex assembly"/>
    <property type="evidence" value="ECO:0007669"/>
    <property type="project" value="InterPro"/>
</dbReference>
<dbReference type="Pfam" id="PF11152">
    <property type="entry name" value="CCB2_CCB4"/>
    <property type="match status" value="1"/>
</dbReference>
<organism evidence="1 2">
    <name type="scientific">Cannabis sativa</name>
    <name type="common">Hemp</name>
    <name type="synonym">Marijuana</name>
    <dbReference type="NCBI Taxonomy" id="3483"/>
    <lineage>
        <taxon>Eukaryota</taxon>
        <taxon>Viridiplantae</taxon>
        <taxon>Streptophyta</taxon>
        <taxon>Embryophyta</taxon>
        <taxon>Tracheophyta</taxon>
        <taxon>Spermatophyta</taxon>
        <taxon>Magnoliopsida</taxon>
        <taxon>eudicotyledons</taxon>
        <taxon>Gunneridae</taxon>
        <taxon>Pentapetalae</taxon>
        <taxon>rosids</taxon>
        <taxon>fabids</taxon>
        <taxon>Rosales</taxon>
        <taxon>Cannabaceae</taxon>
        <taxon>Cannabis</taxon>
    </lineage>
</organism>
<proteinExistence type="predicted"/>